<reference evidence="3" key="1">
    <citation type="submission" date="2017-09" db="EMBL/GenBank/DDBJ databases">
        <authorList>
            <person name="Varghese N."/>
            <person name="Submissions S."/>
        </authorList>
    </citation>
    <scope>NUCLEOTIDE SEQUENCE [LARGE SCALE GENOMIC DNA]</scope>
    <source>
        <strain evidence="3">MSL47</strain>
    </source>
</reference>
<dbReference type="EMBL" id="OBDZ01000042">
    <property type="protein sequence ID" value="SNY46410.1"/>
    <property type="molecule type" value="Genomic_DNA"/>
</dbReference>
<gene>
    <name evidence="2" type="ORF">SAMN06265827_1425</name>
</gene>
<dbReference type="OrthoDB" id="9813719at2"/>
<proteinExistence type="predicted"/>
<keyword evidence="1" id="KW-0472">Membrane</keyword>
<keyword evidence="1" id="KW-1133">Transmembrane helix</keyword>
<evidence type="ECO:0000256" key="1">
    <source>
        <dbReference type="SAM" id="Phobius"/>
    </source>
</evidence>
<accession>A0A285IEK7</accession>
<dbReference type="Proteomes" id="UP000219573">
    <property type="component" value="Unassembled WGS sequence"/>
</dbReference>
<evidence type="ECO:0000313" key="2">
    <source>
        <dbReference type="EMBL" id="SNY46410.1"/>
    </source>
</evidence>
<sequence>MGDSNFVSLDESEDIAAVEGSESGLDRLSEGDTDKIEKDYIHLQGRVSYGGKSKVHVLFIVIIGVESRKLINFEATVSNRDDILYVPTDNKGFLRIISKTSEEEKKKGRMIRAKLKEQLAEEDIIEFINLFGADEIEEINDRFKARLGDIVKEHVETSLFMELKDYEELKERYPHLFYDDNQDEEVDEGEIIIDCLPQISAVHGKRIGELEKGDIILVRLSELDYRNFSEKLSDMIVDQDKLEVRIEEIYFDDKKKIYYLLLDLGEDIKGRLIVESESELKLAVPKLRAKEIAKQSSYKSTNSQGLILYSFVFISILAIITIVLFYYI</sequence>
<dbReference type="AlphaFoldDB" id="A0A285IEK7"/>
<keyword evidence="1" id="KW-0812">Transmembrane</keyword>
<organism evidence="2 3">
    <name type="scientific">Orenia metallireducens</name>
    <dbReference type="NCBI Taxonomy" id="1413210"/>
    <lineage>
        <taxon>Bacteria</taxon>
        <taxon>Bacillati</taxon>
        <taxon>Bacillota</taxon>
        <taxon>Clostridia</taxon>
        <taxon>Halanaerobiales</taxon>
        <taxon>Halobacteroidaceae</taxon>
        <taxon>Orenia</taxon>
    </lineage>
</organism>
<evidence type="ECO:0000313" key="3">
    <source>
        <dbReference type="Proteomes" id="UP000219573"/>
    </source>
</evidence>
<feature type="transmembrane region" description="Helical" evidence="1">
    <location>
        <begin position="306"/>
        <end position="327"/>
    </location>
</feature>
<keyword evidence="3" id="KW-1185">Reference proteome</keyword>
<protein>
    <submittedName>
        <fullName evidence="2">Uncharacterized protein</fullName>
    </submittedName>
</protein>
<name>A0A285IEK7_9FIRM</name>
<dbReference type="RefSeq" id="WP_097019518.1">
    <property type="nucleotide sequence ID" value="NZ_OBDZ01000042.1"/>
</dbReference>